<comment type="caution">
    <text evidence="1">The sequence shown here is derived from an EMBL/GenBank/DDBJ whole genome shotgun (WGS) entry which is preliminary data.</text>
</comment>
<name>A0A6N6MHA7_9FLAO</name>
<proteinExistence type="predicted"/>
<sequence>MLAAKDILGYYGEEAKVAYISNRVNSYSIDPQDWANVTENATQITATAIVSYSSMSEMNANLEKHFAKLDMETCNSLEEAITWVINSKVVD</sequence>
<protein>
    <recommendedName>
        <fullName evidence="3">STAS/SEC14 domain-containing protein</fullName>
    </recommendedName>
</protein>
<organism evidence="1 2">
    <name type="scientific">Pseudotamlana haliotis</name>
    <dbReference type="NCBI Taxonomy" id="2614804"/>
    <lineage>
        <taxon>Bacteria</taxon>
        <taxon>Pseudomonadati</taxon>
        <taxon>Bacteroidota</taxon>
        <taxon>Flavobacteriia</taxon>
        <taxon>Flavobacteriales</taxon>
        <taxon>Flavobacteriaceae</taxon>
        <taxon>Pseudotamlana</taxon>
    </lineage>
</organism>
<evidence type="ECO:0008006" key="3">
    <source>
        <dbReference type="Google" id="ProtNLM"/>
    </source>
</evidence>
<evidence type="ECO:0000313" key="2">
    <source>
        <dbReference type="Proteomes" id="UP000441333"/>
    </source>
</evidence>
<dbReference type="AlphaFoldDB" id="A0A6N6MHA7"/>
<reference evidence="1 2" key="1">
    <citation type="submission" date="2019-09" db="EMBL/GenBank/DDBJ databases">
        <authorList>
            <person name="Cao W.R."/>
        </authorList>
    </citation>
    <scope>NUCLEOTIDE SEQUENCE [LARGE SCALE GENOMIC DNA]</scope>
    <source>
        <strain evidence="1 2">B1N29</strain>
    </source>
</reference>
<dbReference type="EMBL" id="WAAT01000015">
    <property type="protein sequence ID" value="KAB1070330.1"/>
    <property type="molecule type" value="Genomic_DNA"/>
</dbReference>
<accession>A0A6N6MHA7</accession>
<evidence type="ECO:0000313" key="1">
    <source>
        <dbReference type="EMBL" id="KAB1070330.1"/>
    </source>
</evidence>
<dbReference type="Proteomes" id="UP000441333">
    <property type="component" value="Unassembled WGS sequence"/>
</dbReference>
<gene>
    <name evidence="1" type="ORF">F6U93_01905</name>
</gene>
<keyword evidence="2" id="KW-1185">Reference proteome</keyword>